<keyword evidence="6" id="KW-0732">Signal</keyword>
<dbReference type="GO" id="GO:0005179">
    <property type="term" value="F:hormone activity"/>
    <property type="evidence" value="ECO:0007669"/>
    <property type="project" value="UniProtKB-KW"/>
</dbReference>
<feature type="region of interest" description="Disordered" evidence="5">
    <location>
        <begin position="144"/>
        <end position="196"/>
    </location>
</feature>
<keyword evidence="2" id="KW-0964">Secreted</keyword>
<evidence type="ECO:0000256" key="5">
    <source>
        <dbReference type="SAM" id="MobiDB-lite"/>
    </source>
</evidence>
<sequence>MSLSALLSTLLLVAAACSSTDSAPTYFDSPSLEALADVVPPPNREMSLRLPQLAAKYLSHGSTWENAPDPRFYVLSELEREADAQAARRIKRTGGPSLSIVNPLDVLRQRLLLEIARRRMRQSEDQILANRELLRSIGKRDANQSQLLDDNEQNVEEGSLEGLEERSADRNRSPEESEWSASSSRWNSDYTSPRQS</sequence>
<name>A0A7R9FM71_9NEOP</name>
<evidence type="ECO:0000313" key="8">
    <source>
        <dbReference type="EMBL" id="CAD7455863.1"/>
    </source>
</evidence>
<feature type="chain" id="PRO_5031354566" description="Diuretic peptide" evidence="6">
    <location>
        <begin position="23"/>
        <end position="196"/>
    </location>
</feature>
<dbReference type="EMBL" id="OE001054">
    <property type="protein sequence ID" value="CAD7455863.1"/>
    <property type="molecule type" value="Genomic_DNA"/>
</dbReference>
<feature type="compositionally biased region" description="Acidic residues" evidence="5">
    <location>
        <begin position="149"/>
        <end position="159"/>
    </location>
</feature>
<dbReference type="AlphaFoldDB" id="A0A7R9FM71"/>
<gene>
    <name evidence="8" type="ORF">TTEB3V08_LOCUS3913</name>
</gene>
<feature type="domain" description="Corticotropin-releasing factor" evidence="7">
    <location>
        <begin position="94"/>
        <end position="137"/>
    </location>
</feature>
<dbReference type="Pfam" id="PF00473">
    <property type="entry name" value="CRF"/>
    <property type="match status" value="1"/>
</dbReference>
<evidence type="ECO:0000256" key="4">
    <source>
        <dbReference type="ARBA" id="ARBA00030131"/>
    </source>
</evidence>
<evidence type="ECO:0000256" key="6">
    <source>
        <dbReference type="SAM" id="SignalP"/>
    </source>
</evidence>
<feature type="compositionally biased region" description="Low complexity" evidence="5">
    <location>
        <begin position="179"/>
        <end position="188"/>
    </location>
</feature>
<evidence type="ECO:0000256" key="3">
    <source>
        <dbReference type="ARBA" id="ARBA00022702"/>
    </source>
</evidence>
<feature type="signal peptide" evidence="6">
    <location>
        <begin position="1"/>
        <end position="22"/>
    </location>
</feature>
<dbReference type="GO" id="GO:0005576">
    <property type="term" value="C:extracellular region"/>
    <property type="evidence" value="ECO:0007669"/>
    <property type="project" value="UniProtKB-SubCell"/>
</dbReference>
<reference evidence="8" key="1">
    <citation type="submission" date="2020-11" db="EMBL/GenBank/DDBJ databases">
        <authorList>
            <person name="Tran Van P."/>
        </authorList>
    </citation>
    <scope>NUCLEOTIDE SEQUENCE</scope>
</reference>
<accession>A0A7R9FM71</accession>
<proteinExistence type="predicted"/>
<dbReference type="InterPro" id="IPR000187">
    <property type="entry name" value="CRF"/>
</dbReference>
<dbReference type="SMART" id="SM00039">
    <property type="entry name" value="CRF"/>
    <property type="match status" value="1"/>
</dbReference>
<dbReference type="PROSITE" id="PS00511">
    <property type="entry name" value="CRF"/>
    <property type="match status" value="1"/>
</dbReference>
<protein>
    <recommendedName>
        <fullName evidence="4">Diuretic peptide</fullName>
    </recommendedName>
</protein>
<evidence type="ECO:0000256" key="2">
    <source>
        <dbReference type="ARBA" id="ARBA00022525"/>
    </source>
</evidence>
<evidence type="ECO:0000259" key="7">
    <source>
        <dbReference type="SMART" id="SM00039"/>
    </source>
</evidence>
<dbReference type="InterPro" id="IPR018446">
    <property type="entry name" value="Corticotropin-releasing_fac_CS"/>
</dbReference>
<feature type="compositionally biased region" description="Basic and acidic residues" evidence="5">
    <location>
        <begin position="163"/>
        <end position="175"/>
    </location>
</feature>
<evidence type="ECO:0000256" key="1">
    <source>
        <dbReference type="ARBA" id="ARBA00004613"/>
    </source>
</evidence>
<comment type="subcellular location">
    <subcellularLocation>
        <location evidence="1">Secreted</location>
    </subcellularLocation>
</comment>
<keyword evidence="3" id="KW-0372">Hormone</keyword>
<organism evidence="8">
    <name type="scientific">Timema tahoe</name>
    <dbReference type="NCBI Taxonomy" id="61484"/>
    <lineage>
        <taxon>Eukaryota</taxon>
        <taxon>Metazoa</taxon>
        <taxon>Ecdysozoa</taxon>
        <taxon>Arthropoda</taxon>
        <taxon>Hexapoda</taxon>
        <taxon>Insecta</taxon>
        <taxon>Pterygota</taxon>
        <taxon>Neoptera</taxon>
        <taxon>Polyneoptera</taxon>
        <taxon>Phasmatodea</taxon>
        <taxon>Timematodea</taxon>
        <taxon>Timematoidea</taxon>
        <taxon>Timematidae</taxon>
        <taxon>Timema</taxon>
    </lineage>
</organism>